<sequence length="24" mass="2849">MELSEIKRNLANYEEKLNQLRGSL</sequence>
<feature type="non-terminal residue" evidence="1">
    <location>
        <position position="24"/>
    </location>
</feature>
<protein>
    <submittedName>
        <fullName evidence="1">N-terminal part of peptide chain release factor 2</fullName>
    </submittedName>
</protein>
<dbReference type="HOGENOM" id="CLU_221244_2_2_9"/>
<dbReference type="EMBL" id="AM295250">
    <property type="protein sequence ID" value="CAL27316.1"/>
    <property type="molecule type" value="Genomic_DNA"/>
</dbReference>
<accession>B9DJM3</accession>
<dbReference type="Proteomes" id="UP000000444">
    <property type="component" value="Chromosome"/>
</dbReference>
<dbReference type="AlphaFoldDB" id="B9DJM3"/>
<gene>
    <name evidence="1" type="primary">prfB'</name>
    <name evidence="1" type="ORF">SCA_0401A</name>
</gene>
<name>B9DJM3_STACT</name>
<organism evidence="1 2">
    <name type="scientific">Staphylococcus carnosus (strain TM300)</name>
    <dbReference type="NCBI Taxonomy" id="396513"/>
    <lineage>
        <taxon>Bacteria</taxon>
        <taxon>Bacillati</taxon>
        <taxon>Bacillota</taxon>
        <taxon>Bacilli</taxon>
        <taxon>Bacillales</taxon>
        <taxon>Staphylococcaceae</taxon>
        <taxon>Staphylococcus</taxon>
    </lineage>
</organism>
<evidence type="ECO:0000313" key="1">
    <source>
        <dbReference type="EMBL" id="CAL27316.1"/>
    </source>
</evidence>
<reference evidence="1 2" key="1">
    <citation type="journal article" date="2009" name="Appl. Environ. Microbiol.">
        <title>Genome analysis of the meat starter culture bacterium Staphylococcus carnosus TM300.</title>
        <authorList>
            <person name="Rosenstein R."/>
            <person name="Nerz C."/>
            <person name="Biswas L."/>
            <person name="Resch A."/>
            <person name="Raddatz G."/>
            <person name="Schuster S.C."/>
            <person name="Goetz F."/>
        </authorList>
    </citation>
    <scope>NUCLEOTIDE SEQUENCE [LARGE SCALE GENOMIC DNA]</scope>
    <source>
        <strain evidence="1 2">TM300</strain>
    </source>
</reference>
<keyword evidence="2" id="KW-1185">Reference proteome</keyword>
<evidence type="ECO:0000313" key="2">
    <source>
        <dbReference type="Proteomes" id="UP000000444"/>
    </source>
</evidence>
<dbReference type="KEGG" id="sca:SCA_0401A"/>
<proteinExistence type="predicted"/>